<evidence type="ECO:0000256" key="8">
    <source>
        <dbReference type="ARBA" id="ARBA00022840"/>
    </source>
</evidence>
<dbReference type="Pfam" id="PF01225">
    <property type="entry name" value="Mur_ligase"/>
    <property type="match status" value="1"/>
</dbReference>
<evidence type="ECO:0000256" key="15">
    <source>
        <dbReference type="SAM" id="Phobius"/>
    </source>
</evidence>
<evidence type="ECO:0000259" key="16">
    <source>
        <dbReference type="Pfam" id="PF01225"/>
    </source>
</evidence>
<dbReference type="SUPFAM" id="SSF53623">
    <property type="entry name" value="MurD-like peptide ligases, catalytic domain"/>
    <property type="match status" value="1"/>
</dbReference>
<evidence type="ECO:0000256" key="7">
    <source>
        <dbReference type="ARBA" id="ARBA00022741"/>
    </source>
</evidence>
<keyword evidence="4 14" id="KW-0963">Cytoplasm</keyword>
<dbReference type="eggNOG" id="COG0773">
    <property type="taxonomic scope" value="Bacteria"/>
</dbReference>
<evidence type="ECO:0000259" key="17">
    <source>
        <dbReference type="Pfam" id="PF02875"/>
    </source>
</evidence>
<dbReference type="GO" id="GO:0008360">
    <property type="term" value="P:regulation of cell shape"/>
    <property type="evidence" value="ECO:0007669"/>
    <property type="project" value="UniProtKB-KW"/>
</dbReference>
<keyword evidence="15" id="KW-1133">Transmembrane helix</keyword>
<evidence type="ECO:0000256" key="2">
    <source>
        <dbReference type="ARBA" id="ARBA00004752"/>
    </source>
</evidence>
<proteinExistence type="inferred from homology"/>
<keyword evidence="10 14" id="KW-0573">Peptidoglycan synthesis</keyword>
<keyword evidence="6 14" id="KW-0132">Cell division</keyword>
<keyword evidence="20" id="KW-1185">Reference proteome</keyword>
<keyword evidence="11 14" id="KW-0131">Cell cycle</keyword>
<dbReference type="InterPro" id="IPR036615">
    <property type="entry name" value="Mur_ligase_C_dom_sf"/>
</dbReference>
<sequence length="472" mass="51011">MIRKSDVKVHFVGIGGMGMCGIAEVLINMGYQVSGSDMQESAITRHLQSIGGTISYGHRAENLDQVDVVVVSSAIRGYNPEVEAARARMIPVIPRAEMLGELMRMKTGLAVAGSHGKTTTTTMIASVLMAAGMDPTAVIGGRVNALGLANARWGKSEYLVAEADESDGSFLTLAPTFAVVTNLDPEHLDHYGSVDNLHRAFINFLNRLPFYGLAAVCLDNAGVQAILPQIQKRFVTYGMASQATYRARNIRPEGLVTRYVAWRRAEELGEIHLPMPGQHNVLNSLAVLAICDALDVPFEVTAKALQSFEGIQRRFTVRGEVAGITVVDDFGHHPAEVRSTLAGARSAFPSRRIIAAFQPHRYTRTRDQFQEFARSFYDADKVIITDVFSAGEAPIEGATAEALAKAVSTSGHGDVTHIARRADVAEHLSEIVREGDLVITLGAGDIQLSCNELIEKLEATRAPAAHKNLVVV</sequence>
<comment type="function">
    <text evidence="14">Cell wall formation.</text>
</comment>
<keyword evidence="9 14" id="KW-0133">Cell shape</keyword>
<dbReference type="GO" id="GO:0005524">
    <property type="term" value="F:ATP binding"/>
    <property type="evidence" value="ECO:0007669"/>
    <property type="project" value="UniProtKB-UniRule"/>
</dbReference>
<dbReference type="STRING" id="502025.Hoch_1995"/>
<dbReference type="HOGENOM" id="CLU_028104_2_2_7"/>
<comment type="pathway">
    <text evidence="2 14">Cell wall biogenesis; peptidoglycan biosynthesis.</text>
</comment>
<dbReference type="PANTHER" id="PTHR43445">
    <property type="entry name" value="UDP-N-ACETYLMURAMATE--L-ALANINE LIGASE-RELATED"/>
    <property type="match status" value="1"/>
</dbReference>
<evidence type="ECO:0000256" key="3">
    <source>
        <dbReference type="ARBA" id="ARBA00012211"/>
    </source>
</evidence>
<evidence type="ECO:0000256" key="11">
    <source>
        <dbReference type="ARBA" id="ARBA00023306"/>
    </source>
</evidence>
<keyword evidence="7 14" id="KW-0547">Nucleotide-binding</keyword>
<reference evidence="19 20" key="1">
    <citation type="journal article" date="2010" name="Stand. Genomic Sci.">
        <title>Complete genome sequence of Haliangium ochraceum type strain (SMP-2).</title>
        <authorList>
            <consortium name="US DOE Joint Genome Institute (JGI-PGF)"/>
            <person name="Ivanova N."/>
            <person name="Daum C."/>
            <person name="Lang E."/>
            <person name="Abt B."/>
            <person name="Kopitz M."/>
            <person name="Saunders E."/>
            <person name="Lapidus A."/>
            <person name="Lucas S."/>
            <person name="Glavina Del Rio T."/>
            <person name="Nolan M."/>
            <person name="Tice H."/>
            <person name="Copeland A."/>
            <person name="Cheng J.F."/>
            <person name="Chen F."/>
            <person name="Bruce D."/>
            <person name="Goodwin L."/>
            <person name="Pitluck S."/>
            <person name="Mavromatis K."/>
            <person name="Pati A."/>
            <person name="Mikhailova N."/>
            <person name="Chen A."/>
            <person name="Palaniappan K."/>
            <person name="Land M."/>
            <person name="Hauser L."/>
            <person name="Chang Y.J."/>
            <person name="Jeffries C.D."/>
            <person name="Detter J.C."/>
            <person name="Brettin T."/>
            <person name="Rohde M."/>
            <person name="Goker M."/>
            <person name="Bristow J."/>
            <person name="Markowitz V."/>
            <person name="Eisen J.A."/>
            <person name="Hugenholtz P."/>
            <person name="Kyrpides N.C."/>
            <person name="Klenk H.P."/>
        </authorList>
    </citation>
    <scope>NUCLEOTIDE SEQUENCE [LARGE SCALE GENOMIC DNA]</scope>
    <source>
        <strain evidence="20">DSM 14365 / CIP 107738 / JCM 11303 / AJ 13395 / SMP-2</strain>
    </source>
</reference>
<dbReference type="NCBIfam" id="TIGR01082">
    <property type="entry name" value="murC"/>
    <property type="match status" value="1"/>
</dbReference>
<protein>
    <recommendedName>
        <fullName evidence="3 14">UDP-N-acetylmuramate--L-alanine ligase</fullName>
        <ecNumber evidence="3 14">6.3.2.8</ecNumber>
    </recommendedName>
    <alternativeName>
        <fullName evidence="14">UDP-N-acetylmuramoyl-L-alanine synthetase</fullName>
    </alternativeName>
</protein>
<dbReference type="GO" id="GO:0005737">
    <property type="term" value="C:cytoplasm"/>
    <property type="evidence" value="ECO:0007669"/>
    <property type="project" value="UniProtKB-SubCell"/>
</dbReference>
<gene>
    <name evidence="14" type="primary">murC</name>
    <name evidence="19" type="ordered locus">Hoch_1995</name>
</gene>
<evidence type="ECO:0000313" key="20">
    <source>
        <dbReference type="Proteomes" id="UP000001880"/>
    </source>
</evidence>
<comment type="subcellular location">
    <subcellularLocation>
        <location evidence="1 14">Cytoplasm</location>
    </subcellularLocation>
</comment>
<dbReference type="UniPathway" id="UPA00219"/>
<dbReference type="EMBL" id="CP001804">
    <property type="protein sequence ID" value="ACY14541.1"/>
    <property type="molecule type" value="Genomic_DNA"/>
</dbReference>
<dbReference type="SUPFAM" id="SSF53244">
    <property type="entry name" value="MurD-like peptide ligases, peptide-binding domain"/>
    <property type="match status" value="1"/>
</dbReference>
<keyword evidence="12 14" id="KW-0961">Cell wall biogenesis/degradation</keyword>
<dbReference type="SUPFAM" id="SSF51984">
    <property type="entry name" value="MurCD N-terminal domain"/>
    <property type="match status" value="1"/>
</dbReference>
<evidence type="ECO:0000256" key="13">
    <source>
        <dbReference type="ARBA" id="ARBA00047833"/>
    </source>
</evidence>
<evidence type="ECO:0000256" key="12">
    <source>
        <dbReference type="ARBA" id="ARBA00023316"/>
    </source>
</evidence>
<evidence type="ECO:0000256" key="1">
    <source>
        <dbReference type="ARBA" id="ARBA00004496"/>
    </source>
</evidence>
<dbReference type="OrthoDB" id="9804126at2"/>
<feature type="transmembrane region" description="Helical" evidence="15">
    <location>
        <begin position="12"/>
        <end position="31"/>
    </location>
</feature>
<dbReference type="Gene3D" id="3.90.190.20">
    <property type="entry name" value="Mur ligase, C-terminal domain"/>
    <property type="match status" value="1"/>
</dbReference>
<dbReference type="PANTHER" id="PTHR43445:SF3">
    <property type="entry name" value="UDP-N-ACETYLMURAMATE--L-ALANINE LIGASE"/>
    <property type="match status" value="1"/>
</dbReference>
<dbReference type="GO" id="GO:0008763">
    <property type="term" value="F:UDP-N-acetylmuramate-L-alanine ligase activity"/>
    <property type="evidence" value="ECO:0007669"/>
    <property type="project" value="UniProtKB-UniRule"/>
</dbReference>
<dbReference type="InterPro" id="IPR004101">
    <property type="entry name" value="Mur_ligase_C"/>
</dbReference>
<feature type="domain" description="Mur ligase central" evidence="18">
    <location>
        <begin position="111"/>
        <end position="290"/>
    </location>
</feature>
<dbReference type="AlphaFoldDB" id="D0LFT9"/>
<evidence type="ECO:0000256" key="14">
    <source>
        <dbReference type="HAMAP-Rule" id="MF_00046"/>
    </source>
</evidence>
<organism evidence="19 20">
    <name type="scientific">Haliangium ochraceum (strain DSM 14365 / JCM 11303 / SMP-2)</name>
    <dbReference type="NCBI Taxonomy" id="502025"/>
    <lineage>
        <taxon>Bacteria</taxon>
        <taxon>Pseudomonadati</taxon>
        <taxon>Myxococcota</taxon>
        <taxon>Polyangia</taxon>
        <taxon>Haliangiales</taxon>
        <taxon>Kofleriaceae</taxon>
        <taxon>Haliangium</taxon>
    </lineage>
</organism>
<evidence type="ECO:0000313" key="19">
    <source>
        <dbReference type="EMBL" id="ACY14541.1"/>
    </source>
</evidence>
<comment type="similarity">
    <text evidence="14">Belongs to the MurCDEF family.</text>
</comment>
<dbReference type="InterPro" id="IPR013221">
    <property type="entry name" value="Mur_ligase_cen"/>
</dbReference>
<evidence type="ECO:0000256" key="9">
    <source>
        <dbReference type="ARBA" id="ARBA00022960"/>
    </source>
</evidence>
<evidence type="ECO:0000259" key="18">
    <source>
        <dbReference type="Pfam" id="PF08245"/>
    </source>
</evidence>
<evidence type="ECO:0000256" key="6">
    <source>
        <dbReference type="ARBA" id="ARBA00022618"/>
    </source>
</evidence>
<name>D0LFT9_HALO1</name>
<dbReference type="InterPro" id="IPR050061">
    <property type="entry name" value="MurCDEF_pg_biosynth"/>
</dbReference>
<dbReference type="HAMAP" id="MF_00046">
    <property type="entry name" value="MurC"/>
    <property type="match status" value="1"/>
</dbReference>
<dbReference type="Gene3D" id="3.40.1190.10">
    <property type="entry name" value="Mur-like, catalytic domain"/>
    <property type="match status" value="1"/>
</dbReference>
<feature type="binding site" evidence="14">
    <location>
        <begin position="113"/>
        <end position="119"/>
    </location>
    <ligand>
        <name>ATP</name>
        <dbReference type="ChEBI" id="CHEBI:30616"/>
    </ligand>
</feature>
<dbReference type="RefSeq" id="WP_012827149.1">
    <property type="nucleotide sequence ID" value="NC_013440.1"/>
</dbReference>
<dbReference type="InterPro" id="IPR036565">
    <property type="entry name" value="Mur-like_cat_sf"/>
</dbReference>
<keyword evidence="8 14" id="KW-0067">ATP-binding</keyword>
<keyword evidence="5 14" id="KW-0436">Ligase</keyword>
<dbReference type="KEGG" id="hoh:Hoch_1995"/>
<dbReference type="Proteomes" id="UP000001880">
    <property type="component" value="Chromosome"/>
</dbReference>
<evidence type="ECO:0000256" key="10">
    <source>
        <dbReference type="ARBA" id="ARBA00022984"/>
    </source>
</evidence>
<keyword evidence="15" id="KW-0812">Transmembrane</keyword>
<keyword evidence="15" id="KW-0472">Membrane</keyword>
<dbReference type="GO" id="GO:0009252">
    <property type="term" value="P:peptidoglycan biosynthetic process"/>
    <property type="evidence" value="ECO:0007669"/>
    <property type="project" value="UniProtKB-UniRule"/>
</dbReference>
<comment type="catalytic activity">
    <reaction evidence="13 14">
        <text>UDP-N-acetyl-alpha-D-muramate + L-alanine + ATP = UDP-N-acetyl-alpha-D-muramoyl-L-alanine + ADP + phosphate + H(+)</text>
        <dbReference type="Rhea" id="RHEA:23372"/>
        <dbReference type="ChEBI" id="CHEBI:15378"/>
        <dbReference type="ChEBI" id="CHEBI:30616"/>
        <dbReference type="ChEBI" id="CHEBI:43474"/>
        <dbReference type="ChEBI" id="CHEBI:57972"/>
        <dbReference type="ChEBI" id="CHEBI:70757"/>
        <dbReference type="ChEBI" id="CHEBI:83898"/>
        <dbReference type="ChEBI" id="CHEBI:456216"/>
        <dbReference type="EC" id="6.3.2.8"/>
    </reaction>
</comment>
<dbReference type="Pfam" id="PF08245">
    <property type="entry name" value="Mur_ligase_M"/>
    <property type="match status" value="1"/>
</dbReference>
<feature type="domain" description="Mur ligase N-terminal catalytic" evidence="16">
    <location>
        <begin position="8"/>
        <end position="106"/>
    </location>
</feature>
<feature type="domain" description="Mur ligase C-terminal" evidence="17">
    <location>
        <begin position="313"/>
        <end position="444"/>
    </location>
</feature>
<dbReference type="InterPro" id="IPR000713">
    <property type="entry name" value="Mur_ligase_N"/>
</dbReference>
<evidence type="ECO:0000256" key="4">
    <source>
        <dbReference type="ARBA" id="ARBA00022490"/>
    </source>
</evidence>
<accession>D0LFT9</accession>
<dbReference type="Pfam" id="PF02875">
    <property type="entry name" value="Mur_ligase_C"/>
    <property type="match status" value="1"/>
</dbReference>
<evidence type="ECO:0000256" key="5">
    <source>
        <dbReference type="ARBA" id="ARBA00022598"/>
    </source>
</evidence>
<dbReference type="Gene3D" id="3.40.50.720">
    <property type="entry name" value="NAD(P)-binding Rossmann-like Domain"/>
    <property type="match status" value="1"/>
</dbReference>
<dbReference type="EC" id="6.3.2.8" evidence="3 14"/>
<dbReference type="InterPro" id="IPR005758">
    <property type="entry name" value="UDP-N-AcMur_Ala_ligase_MurC"/>
</dbReference>
<dbReference type="GO" id="GO:0071555">
    <property type="term" value="P:cell wall organization"/>
    <property type="evidence" value="ECO:0007669"/>
    <property type="project" value="UniProtKB-KW"/>
</dbReference>
<dbReference type="GO" id="GO:0051301">
    <property type="term" value="P:cell division"/>
    <property type="evidence" value="ECO:0007669"/>
    <property type="project" value="UniProtKB-KW"/>
</dbReference>